<dbReference type="EMBL" id="VCKX01000240">
    <property type="protein sequence ID" value="TMR24473.1"/>
    <property type="molecule type" value="Genomic_DNA"/>
</dbReference>
<evidence type="ECO:0000313" key="2">
    <source>
        <dbReference type="Proteomes" id="UP000306628"/>
    </source>
</evidence>
<evidence type="ECO:0000313" key="1">
    <source>
        <dbReference type="EMBL" id="TMR24473.1"/>
    </source>
</evidence>
<gene>
    <name evidence="1" type="ORF">ETD85_46545</name>
</gene>
<sequence length="63" mass="6566">MVARDPAATVRPRPESGLIGGRCQVLVDGLGQPVVIGVGDLTFFNVAGYRLGPALAVLTWDDS</sequence>
<accession>A0A5S4FV18</accession>
<dbReference type="Proteomes" id="UP000306628">
    <property type="component" value="Unassembled WGS sequence"/>
</dbReference>
<reference evidence="1 2" key="1">
    <citation type="submission" date="2019-05" db="EMBL/GenBank/DDBJ databases">
        <title>Draft genome sequence of Nonomuraea zeae DSM 100528.</title>
        <authorList>
            <person name="Saricaoglu S."/>
            <person name="Isik K."/>
        </authorList>
    </citation>
    <scope>NUCLEOTIDE SEQUENCE [LARGE SCALE GENOMIC DNA]</scope>
    <source>
        <strain evidence="1 2">DSM 100528</strain>
    </source>
</reference>
<dbReference type="AlphaFoldDB" id="A0A5S4FV18"/>
<dbReference type="RefSeq" id="WP_379507887.1">
    <property type="nucleotide sequence ID" value="NZ_JBHSAZ010000107.1"/>
</dbReference>
<name>A0A5S4FV18_9ACTN</name>
<proteinExistence type="predicted"/>
<protein>
    <submittedName>
        <fullName evidence="1">Uncharacterized protein</fullName>
    </submittedName>
</protein>
<comment type="caution">
    <text evidence="1">The sequence shown here is derived from an EMBL/GenBank/DDBJ whole genome shotgun (WGS) entry which is preliminary data.</text>
</comment>
<organism evidence="1 2">
    <name type="scientific">Nonomuraea zeae</name>
    <dbReference type="NCBI Taxonomy" id="1642303"/>
    <lineage>
        <taxon>Bacteria</taxon>
        <taxon>Bacillati</taxon>
        <taxon>Actinomycetota</taxon>
        <taxon>Actinomycetes</taxon>
        <taxon>Streptosporangiales</taxon>
        <taxon>Streptosporangiaceae</taxon>
        <taxon>Nonomuraea</taxon>
    </lineage>
</organism>
<keyword evidence="2" id="KW-1185">Reference proteome</keyword>